<organism evidence="6">
    <name type="scientific">Micrurus lemniscatus lemniscatus</name>
    <dbReference type="NCBI Taxonomy" id="129467"/>
    <lineage>
        <taxon>Eukaryota</taxon>
        <taxon>Metazoa</taxon>
        <taxon>Chordata</taxon>
        <taxon>Craniata</taxon>
        <taxon>Vertebrata</taxon>
        <taxon>Euteleostomi</taxon>
        <taxon>Lepidosauria</taxon>
        <taxon>Squamata</taxon>
        <taxon>Bifurcata</taxon>
        <taxon>Unidentata</taxon>
        <taxon>Episquamata</taxon>
        <taxon>Toxicofera</taxon>
        <taxon>Serpentes</taxon>
        <taxon>Colubroidea</taxon>
        <taxon>Elapidae</taxon>
        <taxon>Elapinae</taxon>
        <taxon>Micrurus</taxon>
    </lineage>
</organism>
<reference evidence="6" key="2">
    <citation type="submission" date="2017-11" db="EMBL/GenBank/DDBJ databases">
        <title>Coralsnake Venomics: Analyses of Venom Gland Transcriptomes and Proteomes of Six Brazilian Taxa.</title>
        <authorList>
            <person name="Aird S.D."/>
            <person name="Jorge da Silva N."/>
            <person name="Qiu L."/>
            <person name="Villar-Briones A."/>
            <person name="Aparecida-Saddi V."/>
            <person name="Campos-Telles M.P."/>
            <person name="Grau M."/>
            <person name="Mikheyev A.S."/>
        </authorList>
    </citation>
    <scope>NUCLEOTIDE SEQUENCE</scope>
    <source>
        <tissue evidence="6">Venom_gland</tissue>
    </source>
</reference>
<evidence type="ECO:0000256" key="1">
    <source>
        <dbReference type="ARBA" id="ARBA00004370"/>
    </source>
</evidence>
<keyword evidence="2" id="KW-0812">Transmembrane</keyword>
<name>A0A2D4HDK0_MICLE</name>
<keyword evidence="3" id="KW-0677">Repeat</keyword>
<protein>
    <submittedName>
        <fullName evidence="6">Uncharacterized protein</fullName>
    </submittedName>
</protein>
<dbReference type="EMBL" id="IACK01021334">
    <property type="protein sequence ID" value="LAA70043.1"/>
    <property type="molecule type" value="Transcribed_RNA"/>
</dbReference>
<evidence type="ECO:0000256" key="3">
    <source>
        <dbReference type="ARBA" id="ARBA00022737"/>
    </source>
</evidence>
<evidence type="ECO:0000256" key="5">
    <source>
        <dbReference type="ARBA" id="ARBA00023136"/>
    </source>
</evidence>
<dbReference type="InterPro" id="IPR037721">
    <property type="entry name" value="Ferlin"/>
</dbReference>
<evidence type="ECO:0000313" key="6">
    <source>
        <dbReference type="EMBL" id="LAA70043.1"/>
    </source>
</evidence>
<reference evidence="6" key="1">
    <citation type="submission" date="2017-07" db="EMBL/GenBank/DDBJ databases">
        <authorList>
            <person name="Mikheyev A."/>
            <person name="Grau M."/>
        </authorList>
    </citation>
    <scope>NUCLEOTIDE SEQUENCE</scope>
    <source>
        <tissue evidence="6">Venom_gland</tissue>
    </source>
</reference>
<dbReference type="AlphaFoldDB" id="A0A2D4HDK0"/>
<sequence>MLQDIGEAIQFEVSIGNYGNKFDNTCKPLASTTQYSRPIFDGNYYYYLPWANTKPVVTLTSYWEDISHRLDPLNLILAMIVKLQANLTALKSGIQAKMAENQLAQIRLKLIDELIVDLSHKTVCLMCLYG</sequence>
<dbReference type="GO" id="GO:0016020">
    <property type="term" value="C:membrane"/>
    <property type="evidence" value="ECO:0007669"/>
    <property type="project" value="UniProtKB-SubCell"/>
</dbReference>
<keyword evidence="5" id="KW-0472">Membrane</keyword>
<evidence type="ECO:0000256" key="2">
    <source>
        <dbReference type="ARBA" id="ARBA00022692"/>
    </source>
</evidence>
<comment type="subcellular location">
    <subcellularLocation>
        <location evidence="1">Membrane</location>
    </subcellularLocation>
</comment>
<dbReference type="PANTHER" id="PTHR12546">
    <property type="entry name" value="FER-1-LIKE"/>
    <property type="match status" value="1"/>
</dbReference>
<keyword evidence="4" id="KW-1133">Transmembrane helix</keyword>
<evidence type="ECO:0000256" key="4">
    <source>
        <dbReference type="ARBA" id="ARBA00022989"/>
    </source>
</evidence>
<dbReference type="GO" id="GO:0061025">
    <property type="term" value="P:membrane fusion"/>
    <property type="evidence" value="ECO:0007669"/>
    <property type="project" value="TreeGrafter"/>
</dbReference>
<dbReference type="PANTHER" id="PTHR12546:SF55">
    <property type="entry name" value="MYOFERLIN"/>
    <property type="match status" value="1"/>
</dbReference>
<dbReference type="GO" id="GO:0007009">
    <property type="term" value="P:plasma membrane organization"/>
    <property type="evidence" value="ECO:0007669"/>
    <property type="project" value="TreeGrafter"/>
</dbReference>
<accession>A0A2D4HDK0</accession>
<proteinExistence type="predicted"/>